<evidence type="ECO:0000256" key="3">
    <source>
        <dbReference type="ARBA" id="ARBA00022691"/>
    </source>
</evidence>
<keyword evidence="2" id="KW-0808">Transferase</keyword>
<dbReference type="GO" id="GO:0032259">
    <property type="term" value="P:methylation"/>
    <property type="evidence" value="ECO:0007669"/>
    <property type="project" value="UniProtKB-KW"/>
</dbReference>
<evidence type="ECO:0000256" key="1">
    <source>
        <dbReference type="ARBA" id="ARBA00022603"/>
    </source>
</evidence>
<proteinExistence type="predicted"/>
<keyword evidence="1" id="KW-0489">Methyltransferase</keyword>
<accession>A0A1F7X8D7</accession>
<dbReference type="PANTHER" id="PTHR13610">
    <property type="entry name" value="METHYLTRANSFERASE DOMAIN-CONTAINING PROTEIN"/>
    <property type="match status" value="1"/>
</dbReference>
<dbReference type="EMBL" id="MGFS01000027">
    <property type="protein sequence ID" value="OGM11029.1"/>
    <property type="molecule type" value="Genomic_DNA"/>
</dbReference>
<name>A0A1F7X8D7_9BACT</name>
<evidence type="ECO:0000313" key="5">
    <source>
        <dbReference type="Proteomes" id="UP000177053"/>
    </source>
</evidence>
<dbReference type="Gene3D" id="3.40.50.150">
    <property type="entry name" value="Vaccinia Virus protein VP39"/>
    <property type="match status" value="1"/>
</dbReference>
<gene>
    <name evidence="4" type="ORF">A2Z22_04160</name>
</gene>
<dbReference type="GO" id="GO:0016279">
    <property type="term" value="F:protein-lysine N-methyltransferase activity"/>
    <property type="evidence" value="ECO:0007669"/>
    <property type="project" value="InterPro"/>
</dbReference>
<evidence type="ECO:0000313" key="4">
    <source>
        <dbReference type="EMBL" id="OGM11029.1"/>
    </source>
</evidence>
<dbReference type="SUPFAM" id="SSF53335">
    <property type="entry name" value="S-adenosyl-L-methionine-dependent methyltransferases"/>
    <property type="match status" value="1"/>
</dbReference>
<reference evidence="4 5" key="1">
    <citation type="journal article" date="2016" name="Nat. Commun.">
        <title>Thousands of microbial genomes shed light on interconnected biogeochemical processes in an aquifer system.</title>
        <authorList>
            <person name="Anantharaman K."/>
            <person name="Brown C.T."/>
            <person name="Hug L.A."/>
            <person name="Sharon I."/>
            <person name="Castelle C.J."/>
            <person name="Probst A.J."/>
            <person name="Thomas B.C."/>
            <person name="Singh A."/>
            <person name="Wilkins M.J."/>
            <person name="Karaoz U."/>
            <person name="Brodie E.L."/>
            <person name="Williams K.H."/>
            <person name="Hubbard S.S."/>
            <person name="Banfield J.F."/>
        </authorList>
    </citation>
    <scope>NUCLEOTIDE SEQUENCE [LARGE SCALE GENOMIC DNA]</scope>
</reference>
<dbReference type="Proteomes" id="UP000177053">
    <property type="component" value="Unassembled WGS sequence"/>
</dbReference>
<organism evidence="4 5">
    <name type="scientific">Candidatus Woesebacteria bacterium RBG_16_34_12</name>
    <dbReference type="NCBI Taxonomy" id="1802480"/>
    <lineage>
        <taxon>Bacteria</taxon>
        <taxon>Candidatus Woeseibacteriota</taxon>
    </lineage>
</organism>
<evidence type="ECO:0008006" key="6">
    <source>
        <dbReference type="Google" id="ProtNLM"/>
    </source>
</evidence>
<dbReference type="InterPro" id="IPR029063">
    <property type="entry name" value="SAM-dependent_MTases_sf"/>
</dbReference>
<protein>
    <recommendedName>
        <fullName evidence="6">DOT1 domain-containing protein</fullName>
    </recommendedName>
</protein>
<keyword evidence="3" id="KW-0949">S-adenosyl-L-methionine</keyword>
<dbReference type="PANTHER" id="PTHR13610:SF9">
    <property type="entry name" value="FI06469P"/>
    <property type="match status" value="1"/>
</dbReference>
<comment type="caution">
    <text evidence="4">The sequence shown here is derived from an EMBL/GenBank/DDBJ whole genome shotgun (WGS) entry which is preliminary data.</text>
</comment>
<dbReference type="InterPro" id="IPR026170">
    <property type="entry name" value="FAM173A/B"/>
</dbReference>
<sequence>MILTNLIALIFLIILVTTLASVVKGGPYVPSDQKTIKKMLDFLQIKKGEKIADIGSGDGRIVIALAKKGALAYGYEINPLLVIWSKIKISRGGLKGKAFVYWKNFWKVDLSGFDDVSVYAINYVMSDLEKKFQKELKPGTKVVSHTFKFSSLKLSKKVKGVYLYQI</sequence>
<evidence type="ECO:0000256" key="2">
    <source>
        <dbReference type="ARBA" id="ARBA00022679"/>
    </source>
</evidence>
<dbReference type="AlphaFoldDB" id="A0A1F7X8D7"/>